<evidence type="ECO:0000313" key="11">
    <source>
        <dbReference type="Proteomes" id="UP000247973"/>
    </source>
</evidence>
<accession>A0A2V3PWQ2</accession>
<dbReference type="SUPFAM" id="SSF161111">
    <property type="entry name" value="Cation efflux protein transmembrane domain-like"/>
    <property type="match status" value="1"/>
</dbReference>
<dbReference type="InterPro" id="IPR050291">
    <property type="entry name" value="CDF_Transporter"/>
</dbReference>
<dbReference type="Gene3D" id="3.30.70.1350">
    <property type="entry name" value="Cation efflux protein, cytoplasmic domain"/>
    <property type="match status" value="1"/>
</dbReference>
<dbReference type="SUPFAM" id="SSF160240">
    <property type="entry name" value="Cation efflux protein cytoplasmic domain-like"/>
    <property type="match status" value="1"/>
</dbReference>
<keyword evidence="6 7" id="KW-0472">Membrane</keyword>
<dbReference type="RefSeq" id="WP_110309228.1">
    <property type="nucleotide sequence ID" value="NZ_QICL01000001.1"/>
</dbReference>
<dbReference type="Proteomes" id="UP000247973">
    <property type="component" value="Unassembled WGS sequence"/>
</dbReference>
<proteinExistence type="inferred from homology"/>
<evidence type="ECO:0000256" key="5">
    <source>
        <dbReference type="ARBA" id="ARBA00022989"/>
    </source>
</evidence>
<comment type="subcellular location">
    <subcellularLocation>
        <location evidence="1">Membrane</location>
        <topology evidence="1">Multi-pass membrane protein</topology>
    </subcellularLocation>
</comment>
<dbReference type="AlphaFoldDB" id="A0A2V3PWQ2"/>
<reference evidence="10 11" key="1">
    <citation type="submission" date="2018-03" db="EMBL/GenBank/DDBJ databases">
        <title>Genomic Encyclopedia of Archaeal and Bacterial Type Strains, Phase II (KMG-II): from individual species to whole genera.</title>
        <authorList>
            <person name="Goeker M."/>
        </authorList>
    </citation>
    <scope>NUCLEOTIDE SEQUENCE [LARGE SCALE GENOMIC DNA]</scope>
    <source>
        <strain evidence="10 11">DSM 100214</strain>
    </source>
</reference>
<evidence type="ECO:0000259" key="9">
    <source>
        <dbReference type="Pfam" id="PF16916"/>
    </source>
</evidence>
<evidence type="ECO:0000256" key="6">
    <source>
        <dbReference type="ARBA" id="ARBA00023136"/>
    </source>
</evidence>
<dbReference type="OrthoDB" id="9806522at2"/>
<dbReference type="NCBIfam" id="TIGR01297">
    <property type="entry name" value="CDF"/>
    <property type="match status" value="1"/>
</dbReference>
<evidence type="ECO:0000259" key="8">
    <source>
        <dbReference type="Pfam" id="PF01545"/>
    </source>
</evidence>
<feature type="transmembrane region" description="Helical" evidence="7">
    <location>
        <begin position="181"/>
        <end position="198"/>
    </location>
</feature>
<organism evidence="10 11">
    <name type="scientific">Dysgonomonas alginatilytica</name>
    <dbReference type="NCBI Taxonomy" id="1605892"/>
    <lineage>
        <taxon>Bacteria</taxon>
        <taxon>Pseudomonadati</taxon>
        <taxon>Bacteroidota</taxon>
        <taxon>Bacteroidia</taxon>
        <taxon>Bacteroidales</taxon>
        <taxon>Dysgonomonadaceae</taxon>
        <taxon>Dysgonomonas</taxon>
    </lineage>
</organism>
<dbReference type="Pfam" id="PF01545">
    <property type="entry name" value="Cation_efflux"/>
    <property type="match status" value="1"/>
</dbReference>
<feature type="transmembrane region" description="Helical" evidence="7">
    <location>
        <begin position="79"/>
        <end position="100"/>
    </location>
</feature>
<feature type="domain" description="Cation efflux protein cytoplasmic" evidence="9">
    <location>
        <begin position="212"/>
        <end position="287"/>
    </location>
</feature>
<feature type="domain" description="Cation efflux protein transmembrane" evidence="8">
    <location>
        <begin position="13"/>
        <end position="206"/>
    </location>
</feature>
<feature type="transmembrane region" description="Helical" evidence="7">
    <location>
        <begin position="112"/>
        <end position="133"/>
    </location>
</feature>
<evidence type="ECO:0000256" key="7">
    <source>
        <dbReference type="SAM" id="Phobius"/>
    </source>
</evidence>
<dbReference type="PANTHER" id="PTHR43840">
    <property type="entry name" value="MITOCHONDRIAL METAL TRANSPORTER 1-RELATED"/>
    <property type="match status" value="1"/>
</dbReference>
<dbReference type="InterPro" id="IPR058533">
    <property type="entry name" value="Cation_efflux_TM"/>
</dbReference>
<keyword evidence="3" id="KW-0813">Transport</keyword>
<dbReference type="FunFam" id="1.20.1510.10:FF:000006">
    <property type="entry name" value="Divalent cation efflux transporter"/>
    <property type="match status" value="1"/>
</dbReference>
<evidence type="ECO:0000256" key="3">
    <source>
        <dbReference type="ARBA" id="ARBA00022448"/>
    </source>
</evidence>
<dbReference type="InterPro" id="IPR027470">
    <property type="entry name" value="Cation_efflux_CTD"/>
</dbReference>
<keyword evidence="11" id="KW-1185">Reference proteome</keyword>
<keyword evidence="5 7" id="KW-1133">Transmembrane helix</keyword>
<evidence type="ECO:0000256" key="4">
    <source>
        <dbReference type="ARBA" id="ARBA00022692"/>
    </source>
</evidence>
<comment type="caution">
    <text evidence="10">The sequence shown here is derived from an EMBL/GenBank/DDBJ whole genome shotgun (WGS) entry which is preliminary data.</text>
</comment>
<evidence type="ECO:0000256" key="1">
    <source>
        <dbReference type="ARBA" id="ARBA00004141"/>
    </source>
</evidence>
<gene>
    <name evidence="10" type="ORF">CLV62_101550</name>
</gene>
<dbReference type="PANTHER" id="PTHR43840:SF15">
    <property type="entry name" value="MITOCHONDRIAL METAL TRANSPORTER 1-RELATED"/>
    <property type="match status" value="1"/>
</dbReference>
<feature type="transmembrane region" description="Helical" evidence="7">
    <location>
        <begin position="12"/>
        <end position="31"/>
    </location>
</feature>
<feature type="transmembrane region" description="Helical" evidence="7">
    <location>
        <begin position="154"/>
        <end position="175"/>
    </location>
</feature>
<protein>
    <submittedName>
        <fullName evidence="10">Cation diffusion facilitator family transporter</fullName>
    </submittedName>
</protein>
<comment type="similarity">
    <text evidence="2">Belongs to the cation diffusion facilitator (CDF) transporter (TC 2.A.4) family.</text>
</comment>
<dbReference type="InterPro" id="IPR002524">
    <property type="entry name" value="Cation_efflux"/>
</dbReference>
<evidence type="ECO:0000256" key="2">
    <source>
        <dbReference type="ARBA" id="ARBA00008114"/>
    </source>
</evidence>
<evidence type="ECO:0000313" key="10">
    <source>
        <dbReference type="EMBL" id="PXV69281.1"/>
    </source>
</evidence>
<dbReference type="EMBL" id="QICL01000001">
    <property type="protein sequence ID" value="PXV69281.1"/>
    <property type="molecule type" value="Genomic_DNA"/>
</dbReference>
<feature type="transmembrane region" description="Helical" evidence="7">
    <location>
        <begin position="37"/>
        <end position="58"/>
    </location>
</feature>
<dbReference type="Gene3D" id="1.20.1510.10">
    <property type="entry name" value="Cation efflux protein transmembrane domain"/>
    <property type="match status" value="1"/>
</dbReference>
<name>A0A2V3PWQ2_9BACT</name>
<dbReference type="GO" id="GO:0008324">
    <property type="term" value="F:monoatomic cation transmembrane transporter activity"/>
    <property type="evidence" value="ECO:0007669"/>
    <property type="project" value="InterPro"/>
</dbReference>
<dbReference type="InterPro" id="IPR027469">
    <property type="entry name" value="Cation_efflux_TMD_sf"/>
</dbReference>
<dbReference type="InterPro" id="IPR036837">
    <property type="entry name" value="Cation_efflux_CTD_sf"/>
</dbReference>
<dbReference type="Pfam" id="PF16916">
    <property type="entry name" value="ZT_dimer"/>
    <property type="match status" value="1"/>
</dbReference>
<dbReference type="GO" id="GO:0016020">
    <property type="term" value="C:membrane"/>
    <property type="evidence" value="ECO:0007669"/>
    <property type="project" value="UniProtKB-SubCell"/>
</dbReference>
<keyword evidence="4 7" id="KW-0812">Transmembrane</keyword>
<sequence length="289" mass="31933">MSKEQTAIKASYFSIIGNTSLAIIKWLAGYFGNSYALIADAIESTADIFSSIAVLCGIKYSNKPADEKHPYGHGRIEPLVTFGVVGFLIISATIIAYESIQNISEPHEPPKSFTLIVLGGIIIWKEISYQLVIRKARLTKSTSLVADAWHHRSDAITSVAAFIGISIALVMGKGYEAADDWAALLASFIILYNSYKILKPALGEIMDKDIYPDMVNDVCDFAKTIEGVQDTEKCHVRKTGMTFYVDLHIIVDKNITVKEGHDIAHNLKNSLKEKMPEIADVLIHVEPSW</sequence>